<dbReference type="InterPro" id="IPR001789">
    <property type="entry name" value="Sig_transdc_resp-reg_receiver"/>
</dbReference>
<evidence type="ECO:0000313" key="4">
    <source>
        <dbReference type="EMBL" id="MCQ8181554.1"/>
    </source>
</evidence>
<dbReference type="InterPro" id="IPR052020">
    <property type="entry name" value="Cyclic_di-GMP/3'3'-cGAMP_PDE"/>
</dbReference>
<comment type="caution">
    <text evidence="4">The sequence shown here is derived from an EMBL/GenBank/DDBJ whole genome shotgun (WGS) entry which is preliminary data.</text>
</comment>
<evidence type="ECO:0000256" key="1">
    <source>
        <dbReference type="PROSITE-ProRule" id="PRU00169"/>
    </source>
</evidence>
<feature type="domain" description="Response regulatory" evidence="2">
    <location>
        <begin position="12"/>
        <end position="128"/>
    </location>
</feature>
<dbReference type="InterPro" id="IPR037522">
    <property type="entry name" value="HD_GYP_dom"/>
</dbReference>
<dbReference type="PANTHER" id="PTHR45228:SF5">
    <property type="entry name" value="CYCLIC DI-GMP PHOSPHODIESTERASE VC_1348-RELATED"/>
    <property type="match status" value="1"/>
</dbReference>
<reference evidence="4 5" key="1">
    <citation type="submission" date="2022-07" db="EMBL/GenBank/DDBJ databases">
        <title>Methylomonas rivi sp. nov., Methylomonas rosea sp. nov., Methylomonas aureus sp. nov. and Methylomonas subterranea sp. nov., four novel methanotrophs isolated from a freshwater creek and the deep terrestrial subsurface.</title>
        <authorList>
            <person name="Abin C."/>
            <person name="Sankaranarayanan K."/>
            <person name="Garner C."/>
            <person name="Sindelar R."/>
            <person name="Kotary K."/>
            <person name="Garner R."/>
            <person name="Barclay S."/>
            <person name="Lawson P."/>
            <person name="Krumholz L."/>
        </authorList>
    </citation>
    <scope>NUCLEOTIDE SEQUENCE [LARGE SCALE GENOMIC DNA]</scope>
    <source>
        <strain evidence="4 5">SURF-1</strain>
    </source>
</reference>
<organism evidence="4 5">
    <name type="scientific">Methylomonas aurea</name>
    <dbReference type="NCBI Taxonomy" id="2952224"/>
    <lineage>
        <taxon>Bacteria</taxon>
        <taxon>Pseudomonadati</taxon>
        <taxon>Pseudomonadota</taxon>
        <taxon>Gammaproteobacteria</taxon>
        <taxon>Methylococcales</taxon>
        <taxon>Methylococcaceae</taxon>
        <taxon>Methylomonas</taxon>
    </lineage>
</organism>
<dbReference type="CDD" id="cd00077">
    <property type="entry name" value="HDc"/>
    <property type="match status" value="1"/>
</dbReference>
<proteinExistence type="predicted"/>
<feature type="domain" description="HD-GYP" evidence="3">
    <location>
        <begin position="155"/>
        <end position="367"/>
    </location>
</feature>
<dbReference type="PANTHER" id="PTHR45228">
    <property type="entry name" value="CYCLIC DI-GMP PHOSPHODIESTERASE TM_0186-RELATED"/>
    <property type="match status" value="1"/>
</dbReference>
<dbReference type="SMART" id="SM00471">
    <property type="entry name" value="HDc"/>
    <property type="match status" value="1"/>
</dbReference>
<dbReference type="RefSeq" id="WP_256610849.1">
    <property type="nucleotide sequence ID" value="NZ_JANIBM010000010.1"/>
</dbReference>
<accession>A0ABT1UH55</accession>
<dbReference type="Pfam" id="PF13487">
    <property type="entry name" value="HD_5"/>
    <property type="match status" value="1"/>
</dbReference>
<dbReference type="PROSITE" id="PS51832">
    <property type="entry name" value="HD_GYP"/>
    <property type="match status" value="1"/>
</dbReference>
<protein>
    <submittedName>
        <fullName evidence="4">Two-component system response regulator</fullName>
    </submittedName>
</protein>
<dbReference type="Pfam" id="PF00072">
    <property type="entry name" value="Response_reg"/>
    <property type="match status" value="1"/>
</dbReference>
<dbReference type="SUPFAM" id="SSF109604">
    <property type="entry name" value="HD-domain/PDEase-like"/>
    <property type="match status" value="1"/>
</dbReference>
<gene>
    <name evidence="4" type="ORF">NP603_10575</name>
</gene>
<evidence type="ECO:0000259" key="2">
    <source>
        <dbReference type="PROSITE" id="PS50110"/>
    </source>
</evidence>
<dbReference type="EMBL" id="JANIBM010000010">
    <property type="protein sequence ID" value="MCQ8181554.1"/>
    <property type="molecule type" value="Genomic_DNA"/>
</dbReference>
<name>A0ABT1UH55_9GAMM</name>
<evidence type="ECO:0000259" key="3">
    <source>
        <dbReference type="PROSITE" id="PS51832"/>
    </source>
</evidence>
<keyword evidence="1" id="KW-0597">Phosphoprotein</keyword>
<dbReference type="InterPro" id="IPR003607">
    <property type="entry name" value="HD/PDEase_dom"/>
</dbReference>
<sequence length="369" mass="40642">MTQCNPTPHQPVILIVDDTPENITVLGELLQSHYTVKVATDGRRALASAVKEPRPDLILLDVMMPGLDGYAVLARLQDDPATRDIPVIFVTALDASEDESRGLALGAADYITKPIRPPIVLARVRAQLELKHARDRLRDQNQWLEGEVARRLQQNQKIQDVSIRALASLAETRDNETGNHILRTQGYVGVLCDELAGSHFSGLLDAHTVQLITKAAPLHDIGKVGIPDHVLLKPGKLSDDEWRLMRTHAKLGADAISRAIRGESDQSSFDFLHTAIEIAHSHHEKWDGSGYPDGLRGDAIPLPARLMALADVFDALVNRRCYKAPMTIDQAATIIVDGKGTHFDPRVVEAFTNRLGQFATIAERYADND</sequence>
<dbReference type="Gene3D" id="1.10.3210.10">
    <property type="entry name" value="Hypothetical protein af1432"/>
    <property type="match status" value="1"/>
</dbReference>
<dbReference type="CDD" id="cd19920">
    <property type="entry name" value="REC_PA4781-like"/>
    <property type="match status" value="1"/>
</dbReference>
<dbReference type="Proteomes" id="UP001524569">
    <property type="component" value="Unassembled WGS sequence"/>
</dbReference>
<feature type="modified residue" description="4-aspartylphosphate" evidence="1">
    <location>
        <position position="61"/>
    </location>
</feature>
<dbReference type="InterPro" id="IPR011006">
    <property type="entry name" value="CheY-like_superfamily"/>
</dbReference>
<dbReference type="PROSITE" id="PS50110">
    <property type="entry name" value="RESPONSE_REGULATORY"/>
    <property type="match status" value="1"/>
</dbReference>
<keyword evidence="5" id="KW-1185">Reference proteome</keyword>
<evidence type="ECO:0000313" key="5">
    <source>
        <dbReference type="Proteomes" id="UP001524569"/>
    </source>
</evidence>
<dbReference type="SUPFAM" id="SSF52172">
    <property type="entry name" value="CheY-like"/>
    <property type="match status" value="1"/>
</dbReference>
<dbReference type="Gene3D" id="3.40.50.2300">
    <property type="match status" value="1"/>
</dbReference>
<dbReference type="SMART" id="SM00448">
    <property type="entry name" value="REC"/>
    <property type="match status" value="1"/>
</dbReference>